<dbReference type="EMBL" id="JAMKFB020000273">
    <property type="protein sequence ID" value="KAL0150788.1"/>
    <property type="molecule type" value="Genomic_DNA"/>
</dbReference>
<evidence type="ECO:0000313" key="2">
    <source>
        <dbReference type="EMBL" id="KAL0150788.1"/>
    </source>
</evidence>
<dbReference type="AlphaFoldDB" id="A0ABD0MKY2"/>
<reference evidence="2 3" key="1">
    <citation type="submission" date="2024-05" db="EMBL/GenBank/DDBJ databases">
        <title>Genome sequencing and assembly of Indian major carp, Cirrhinus mrigala (Hamilton, 1822).</title>
        <authorList>
            <person name="Mohindra V."/>
            <person name="Chowdhury L.M."/>
            <person name="Lal K."/>
            <person name="Jena J.K."/>
        </authorList>
    </citation>
    <scope>NUCLEOTIDE SEQUENCE [LARGE SCALE GENOMIC DNA]</scope>
    <source>
        <strain evidence="2">CM1030</strain>
        <tissue evidence="2">Blood</tissue>
    </source>
</reference>
<dbReference type="Proteomes" id="UP001529510">
    <property type="component" value="Unassembled WGS sequence"/>
</dbReference>
<evidence type="ECO:0000313" key="3">
    <source>
        <dbReference type="Proteomes" id="UP001529510"/>
    </source>
</evidence>
<sequence length="224" mass="23872">MPRSSTCRAINRDHPYPTKIFCNHKWGPNSANLGAKLADPAITSVRSAPKSAARPLKPAAITVPILSPKPMTTKLSQQAAASKSSQSTTLHSNMLVVPHMEAPITPHPSLLTSTSSRSSSSPLAYIMATLHVDTPSHQARVPGQSGRPARIPDQDGHQTRVPGQNGRHVRIPDRDGLQARAPGQDGRSARAPGQDGRPVRAPSQDGRPTRAPRQDGRPVRAPSP</sequence>
<gene>
    <name evidence="2" type="ORF">M9458_053906</name>
</gene>
<keyword evidence="3" id="KW-1185">Reference proteome</keyword>
<proteinExistence type="predicted"/>
<organism evidence="2 3">
    <name type="scientific">Cirrhinus mrigala</name>
    <name type="common">Mrigala</name>
    <dbReference type="NCBI Taxonomy" id="683832"/>
    <lineage>
        <taxon>Eukaryota</taxon>
        <taxon>Metazoa</taxon>
        <taxon>Chordata</taxon>
        <taxon>Craniata</taxon>
        <taxon>Vertebrata</taxon>
        <taxon>Euteleostomi</taxon>
        <taxon>Actinopterygii</taxon>
        <taxon>Neopterygii</taxon>
        <taxon>Teleostei</taxon>
        <taxon>Ostariophysi</taxon>
        <taxon>Cypriniformes</taxon>
        <taxon>Cyprinidae</taxon>
        <taxon>Labeoninae</taxon>
        <taxon>Labeonini</taxon>
        <taxon>Cirrhinus</taxon>
    </lineage>
</organism>
<feature type="region of interest" description="Disordered" evidence="1">
    <location>
        <begin position="134"/>
        <end position="224"/>
    </location>
</feature>
<name>A0ABD0MKY2_CIRMR</name>
<protein>
    <submittedName>
        <fullName evidence="2">Uncharacterized protein</fullName>
    </submittedName>
</protein>
<accession>A0ABD0MKY2</accession>
<comment type="caution">
    <text evidence="2">The sequence shown here is derived from an EMBL/GenBank/DDBJ whole genome shotgun (WGS) entry which is preliminary data.</text>
</comment>
<evidence type="ECO:0000256" key="1">
    <source>
        <dbReference type="SAM" id="MobiDB-lite"/>
    </source>
</evidence>